<dbReference type="InterPro" id="IPR015590">
    <property type="entry name" value="Aldehyde_DH_dom"/>
</dbReference>
<feature type="non-terminal residue" evidence="3">
    <location>
        <position position="77"/>
    </location>
</feature>
<dbReference type="Pfam" id="PF00171">
    <property type="entry name" value="Aldedh"/>
    <property type="match status" value="1"/>
</dbReference>
<dbReference type="RefSeq" id="WP_354151840.1">
    <property type="nucleotide sequence ID" value="NZ_JBEPMN010000007.1"/>
</dbReference>
<evidence type="ECO:0000256" key="1">
    <source>
        <dbReference type="ARBA" id="ARBA00023002"/>
    </source>
</evidence>
<dbReference type="SUPFAM" id="SSF53720">
    <property type="entry name" value="ALDH-like"/>
    <property type="match status" value="1"/>
</dbReference>
<keyword evidence="4" id="KW-1185">Reference proteome</keyword>
<name>A0ABV2KPC2_9HYPH</name>
<evidence type="ECO:0000259" key="2">
    <source>
        <dbReference type="Pfam" id="PF00171"/>
    </source>
</evidence>
<feature type="domain" description="Aldehyde dehydrogenase" evidence="2">
    <location>
        <begin position="26"/>
        <end position="75"/>
    </location>
</feature>
<keyword evidence="1" id="KW-0560">Oxidoreductase</keyword>
<gene>
    <name evidence="3" type="ORF">ABID44_002304</name>
</gene>
<organism evidence="3 4">
    <name type="scientific">Aquamicrobium ahrensii</name>
    <dbReference type="NCBI Taxonomy" id="469551"/>
    <lineage>
        <taxon>Bacteria</taxon>
        <taxon>Pseudomonadati</taxon>
        <taxon>Pseudomonadota</taxon>
        <taxon>Alphaproteobacteria</taxon>
        <taxon>Hyphomicrobiales</taxon>
        <taxon>Phyllobacteriaceae</taxon>
        <taxon>Aquamicrobium</taxon>
    </lineage>
</organism>
<sequence length="77" mass="7947">MSIAKETAELLSELGVDCGCLSGGDLVVTSPVTGEAIAKVAQVSGVEAGRAIGQAHAAFVKWRMTPAPRRGELVRLL</sequence>
<evidence type="ECO:0000313" key="3">
    <source>
        <dbReference type="EMBL" id="MET3661973.1"/>
    </source>
</evidence>
<dbReference type="Gene3D" id="3.40.605.10">
    <property type="entry name" value="Aldehyde Dehydrogenase, Chain A, domain 1"/>
    <property type="match status" value="1"/>
</dbReference>
<protein>
    <submittedName>
        <fullName evidence="3">Acyl-CoA reductase-like NAD-dependent aldehyde dehydrogenase</fullName>
    </submittedName>
</protein>
<dbReference type="InterPro" id="IPR016162">
    <property type="entry name" value="Ald_DH_N"/>
</dbReference>
<dbReference type="EMBL" id="JBEPMN010000007">
    <property type="protein sequence ID" value="MET3661973.1"/>
    <property type="molecule type" value="Genomic_DNA"/>
</dbReference>
<accession>A0ABV2KPC2</accession>
<evidence type="ECO:0000313" key="4">
    <source>
        <dbReference type="Proteomes" id="UP001549143"/>
    </source>
</evidence>
<dbReference type="InterPro" id="IPR016161">
    <property type="entry name" value="Ald_DH/histidinol_DH"/>
</dbReference>
<dbReference type="Proteomes" id="UP001549143">
    <property type="component" value="Unassembled WGS sequence"/>
</dbReference>
<proteinExistence type="predicted"/>
<comment type="caution">
    <text evidence="3">The sequence shown here is derived from an EMBL/GenBank/DDBJ whole genome shotgun (WGS) entry which is preliminary data.</text>
</comment>
<reference evidence="3 4" key="1">
    <citation type="submission" date="2024-06" db="EMBL/GenBank/DDBJ databases">
        <title>Genomic Encyclopedia of Type Strains, Phase IV (KMG-IV): sequencing the most valuable type-strain genomes for metagenomic binning, comparative biology and taxonomic classification.</title>
        <authorList>
            <person name="Goeker M."/>
        </authorList>
    </citation>
    <scope>NUCLEOTIDE SEQUENCE [LARGE SCALE GENOMIC DNA]</scope>
    <source>
        <strain evidence="3 4">DSM 19730</strain>
    </source>
</reference>